<dbReference type="PROSITE" id="PS50016">
    <property type="entry name" value="ZF_PHD_2"/>
    <property type="match status" value="1"/>
</dbReference>
<organism evidence="6 7">
    <name type="scientific">Tenebrio molitor</name>
    <name type="common">Yellow mealworm beetle</name>
    <dbReference type="NCBI Taxonomy" id="7067"/>
    <lineage>
        <taxon>Eukaryota</taxon>
        <taxon>Metazoa</taxon>
        <taxon>Ecdysozoa</taxon>
        <taxon>Arthropoda</taxon>
        <taxon>Hexapoda</taxon>
        <taxon>Insecta</taxon>
        <taxon>Pterygota</taxon>
        <taxon>Neoptera</taxon>
        <taxon>Endopterygota</taxon>
        <taxon>Coleoptera</taxon>
        <taxon>Polyphaga</taxon>
        <taxon>Cucujiformia</taxon>
        <taxon>Tenebrionidae</taxon>
        <taxon>Tenebrio</taxon>
    </lineage>
</organism>
<evidence type="ECO:0000259" key="5">
    <source>
        <dbReference type="PROSITE" id="PS50016"/>
    </source>
</evidence>
<reference evidence="6" key="1">
    <citation type="journal article" date="2020" name="J Insects Food Feed">
        <title>The yellow mealworm (Tenebrio molitor) genome: a resource for the emerging insects as food and feed industry.</title>
        <authorList>
            <person name="Eriksson T."/>
            <person name="Andere A."/>
            <person name="Kelstrup H."/>
            <person name="Emery V."/>
            <person name="Picard C."/>
        </authorList>
    </citation>
    <scope>NUCLEOTIDE SEQUENCE</scope>
    <source>
        <strain evidence="6">Stoneville</strain>
        <tissue evidence="6">Whole head</tissue>
    </source>
</reference>
<reference evidence="6" key="2">
    <citation type="submission" date="2021-08" db="EMBL/GenBank/DDBJ databases">
        <authorList>
            <person name="Eriksson T."/>
        </authorList>
    </citation>
    <scope>NUCLEOTIDE SEQUENCE</scope>
    <source>
        <strain evidence="6">Stoneville</strain>
        <tissue evidence="6">Whole head</tissue>
    </source>
</reference>
<evidence type="ECO:0000256" key="3">
    <source>
        <dbReference type="ARBA" id="ARBA00022833"/>
    </source>
</evidence>
<proteinExistence type="predicted"/>
<evidence type="ECO:0000256" key="2">
    <source>
        <dbReference type="ARBA" id="ARBA00022771"/>
    </source>
</evidence>
<dbReference type="InterPro" id="IPR011011">
    <property type="entry name" value="Znf_FYVE_PHD"/>
</dbReference>
<dbReference type="InterPro" id="IPR001965">
    <property type="entry name" value="Znf_PHD"/>
</dbReference>
<evidence type="ECO:0000313" key="7">
    <source>
        <dbReference type="Proteomes" id="UP000719412"/>
    </source>
</evidence>
<dbReference type="PROSITE" id="PS01359">
    <property type="entry name" value="ZF_PHD_1"/>
    <property type="match status" value="1"/>
</dbReference>
<dbReference type="Gene3D" id="3.30.40.10">
    <property type="entry name" value="Zinc/RING finger domain, C3HC4 (zinc finger)"/>
    <property type="match status" value="1"/>
</dbReference>
<dbReference type="Proteomes" id="UP000719412">
    <property type="component" value="Unassembled WGS sequence"/>
</dbReference>
<evidence type="ECO:0000313" key="6">
    <source>
        <dbReference type="EMBL" id="KAH0810396.1"/>
    </source>
</evidence>
<dbReference type="AlphaFoldDB" id="A0A8J6LF52"/>
<comment type="caution">
    <text evidence="6">The sequence shown here is derived from an EMBL/GenBank/DDBJ whole genome shotgun (WGS) entry which is preliminary data.</text>
</comment>
<dbReference type="SMART" id="SM00249">
    <property type="entry name" value="PHD"/>
    <property type="match status" value="1"/>
</dbReference>
<sequence length="1144" mass="127568">MLERLCESHVYLVPEITLLMDQENHQGPYVDVRMLMLLASGTGLQLRQILFLPPFPEVLLELGDPLPPREAVGVAIRYFAFVGSREWCSDKKMTRSLGSWDSGIKGREFKQASIRNIPTRMIRMKYLEGFSSDSSEDDLPLVGWRKTDFDPNLTPFTEDSVPVDSMVVVGAVVSADADVEVCGASVDVIKVDGNGPPEVEGCENDAYCHMLKETLYLTFHNVGLRTDPLENAARHVDNFAFSHDELPLREIALDHVHRAFRTSRIVKAQKSFISQEPSFANFAIFHTSFMASDVDRLFWKPYLSSERPPFLSSSSDGISLSRLGSPCLLGIRTSLTSFPSLRNTLAFKRPFIIRSTLFGFFSSPRALGGEQWASFLSQISSTSFGKDLYRTLSYATPVYYSPHIHSTCRWIGNYDAHSKSTAGSYDLTPCLRPSKVGEEGPREPRLSSSLVADKRAYNFSTHIFRARPLAWPALDVVQWSDQRSSFKSSVFYTKPIPWHPGIGFWDENIVSRFVLVIVATGLVKSRFLVCGVSFDIMLKSTMQSQSAADLSCSVCNQILHDNEDSIQCSGVCDISVHPKCSGLKKSEQKILQEGSGLLWFCDHCRIVGTNVSSLLMSIKSALLNCQDQLIKQSLMIETQNATIASLKSELSLVKTTLSSTRSAEDAAITSLVKTTKKTTIPSFSSFFKQDKPDTLTREVSGKPENARNHKYTRPVLRNEDADEDNTHTLLERDKSPDAISPTHDVKHINHDDPKWETVKSRRRNAVNRNNQDTKNEKPTVLYGTGKAAPKSSTILGALRRKWLYVGRIIGNEVSENDVKDYLQNIDCHDEIIIKKLTTKGHNSAFSIGVPPKIFNDVFNPDIWPDSHMTNITCVKISMIMYTFKVRNFPDVKETQTKLIYARRHSGPRINSTAKLLPKLISARKHTGPSINGTLATANTASHYEKNSRGIWFILEIYAATSRLVQEHDMPFSARFLFGGNKSIRSDLNDSQSRCSGSQFSNHVEAVPFSTLAALATVSRPFHPNSFSKSSISRHHARAPESVRCGSNTGKAISSVPRLELLTDLSSFWKSSSKASCTAMVNNADALTQNWVFAAQSFSIEFVTINATLMFRLEATSASFPTLDRSFRIIGDITSRAVTGVANMY</sequence>
<dbReference type="Pfam" id="PF00628">
    <property type="entry name" value="PHD"/>
    <property type="match status" value="1"/>
</dbReference>
<dbReference type="SUPFAM" id="SSF57903">
    <property type="entry name" value="FYVE/PHD zinc finger"/>
    <property type="match status" value="1"/>
</dbReference>
<dbReference type="InterPro" id="IPR019787">
    <property type="entry name" value="Znf_PHD-finger"/>
</dbReference>
<dbReference type="EMBL" id="JABDTM020027503">
    <property type="protein sequence ID" value="KAH0810396.1"/>
    <property type="molecule type" value="Genomic_DNA"/>
</dbReference>
<keyword evidence="3" id="KW-0862">Zinc</keyword>
<name>A0A8J6LF52_TENMO</name>
<dbReference type="InterPro" id="IPR013083">
    <property type="entry name" value="Znf_RING/FYVE/PHD"/>
</dbReference>
<dbReference type="GO" id="GO:0008270">
    <property type="term" value="F:zinc ion binding"/>
    <property type="evidence" value="ECO:0007669"/>
    <property type="project" value="UniProtKB-KW"/>
</dbReference>
<accession>A0A8J6LF52</accession>
<evidence type="ECO:0000256" key="1">
    <source>
        <dbReference type="ARBA" id="ARBA00022723"/>
    </source>
</evidence>
<keyword evidence="2 4" id="KW-0863">Zinc-finger</keyword>
<evidence type="ECO:0000256" key="4">
    <source>
        <dbReference type="PROSITE-ProRule" id="PRU00146"/>
    </source>
</evidence>
<keyword evidence="7" id="KW-1185">Reference proteome</keyword>
<feature type="domain" description="PHD-type" evidence="5">
    <location>
        <begin position="549"/>
        <end position="607"/>
    </location>
</feature>
<dbReference type="InterPro" id="IPR019786">
    <property type="entry name" value="Zinc_finger_PHD-type_CS"/>
</dbReference>
<protein>
    <recommendedName>
        <fullName evidence="5">PHD-type domain-containing protein</fullName>
    </recommendedName>
</protein>
<gene>
    <name evidence="6" type="ORF">GEV33_012395</name>
</gene>
<keyword evidence="1" id="KW-0479">Metal-binding</keyword>